<evidence type="ECO:0000313" key="1">
    <source>
        <dbReference type="EMBL" id="NYH51315.1"/>
    </source>
</evidence>
<proteinExistence type="predicted"/>
<dbReference type="EMBL" id="JACCHL010000001">
    <property type="protein sequence ID" value="NYH51315.1"/>
    <property type="molecule type" value="Genomic_DNA"/>
</dbReference>
<gene>
    <name evidence="1" type="ORF">HNR06_000904</name>
</gene>
<accession>A0A7Z0BIS7</accession>
<dbReference type="Proteomes" id="UP000584931">
    <property type="component" value="Unassembled WGS sequence"/>
</dbReference>
<organism evidence="1 2">
    <name type="scientific">Nocardiopsis sinuspersici</name>
    <dbReference type="NCBI Taxonomy" id="501010"/>
    <lineage>
        <taxon>Bacteria</taxon>
        <taxon>Bacillati</taxon>
        <taxon>Actinomycetota</taxon>
        <taxon>Actinomycetes</taxon>
        <taxon>Streptosporangiales</taxon>
        <taxon>Nocardiopsidaceae</taxon>
        <taxon>Nocardiopsis</taxon>
    </lineage>
</organism>
<evidence type="ECO:0008006" key="3">
    <source>
        <dbReference type="Google" id="ProtNLM"/>
    </source>
</evidence>
<comment type="caution">
    <text evidence="1">The sequence shown here is derived from an EMBL/GenBank/DDBJ whole genome shotgun (WGS) entry which is preliminary data.</text>
</comment>
<protein>
    <recommendedName>
        <fullName evidence="3">Methyltransferase</fullName>
    </recommendedName>
</protein>
<dbReference type="AlphaFoldDB" id="A0A7Z0BIS7"/>
<dbReference type="RefSeq" id="WP_337797795.1">
    <property type="nucleotide sequence ID" value="NZ_JACCHL010000001.1"/>
</dbReference>
<reference evidence="1 2" key="1">
    <citation type="submission" date="2020-07" db="EMBL/GenBank/DDBJ databases">
        <title>Sequencing the genomes of 1000 actinobacteria strains.</title>
        <authorList>
            <person name="Klenk H.-P."/>
        </authorList>
    </citation>
    <scope>NUCLEOTIDE SEQUENCE [LARGE SCALE GENOMIC DNA]</scope>
    <source>
        <strain evidence="1 2">DSM 45278</strain>
    </source>
</reference>
<sequence length="213" mass="22142">MPVPRRLARRLVVEYTRPGAVVADLTGTSLVAEQAAATGCFYEVDLSTSPHRLAREEHEVAWADLAVLALPATGDPGQPEHERRMRARVVFAATITRPGGIIAAITSIGHTTQGAVVDPAPGLVRAAGCAGLVYLQHAIAITAPLCDAGLGTTIPVRGRDFDPDQEEVEAALPASVADAAASITSPAHLNVSVFRRPKKGHAVTADAPGEVEA</sequence>
<evidence type="ECO:0000313" key="2">
    <source>
        <dbReference type="Proteomes" id="UP000584931"/>
    </source>
</evidence>
<name>A0A7Z0BIS7_9ACTN</name>